<dbReference type="Gene3D" id="2.60.120.10">
    <property type="entry name" value="Jelly Rolls"/>
    <property type="match status" value="1"/>
</dbReference>
<dbReference type="GO" id="GO:0043565">
    <property type="term" value="F:sequence-specific DNA binding"/>
    <property type="evidence" value="ECO:0007669"/>
    <property type="project" value="InterPro"/>
</dbReference>
<keyword evidence="1" id="KW-0805">Transcription regulation</keyword>
<dbReference type="PROSITE" id="PS00041">
    <property type="entry name" value="HTH_ARAC_FAMILY_1"/>
    <property type="match status" value="1"/>
</dbReference>
<dbReference type="STRING" id="858619.CVAR_2813"/>
<dbReference type="PANTHER" id="PTHR11019">
    <property type="entry name" value="HTH-TYPE TRANSCRIPTIONAL REGULATOR NIMR"/>
    <property type="match status" value="1"/>
</dbReference>
<dbReference type="AlphaFoldDB" id="G0HGB3"/>
<dbReference type="InterPro" id="IPR011051">
    <property type="entry name" value="RmlC_Cupin_sf"/>
</dbReference>
<dbReference type="PROSITE" id="PS01124">
    <property type="entry name" value="HTH_ARAC_FAMILY_2"/>
    <property type="match status" value="1"/>
</dbReference>
<dbReference type="RefSeq" id="WP_014011287.1">
    <property type="nucleotide sequence ID" value="NC_015859.1"/>
</dbReference>
<dbReference type="HOGENOM" id="CLU_000445_87_2_11"/>
<proteinExistence type="predicted"/>
<dbReference type="Gene3D" id="1.10.10.60">
    <property type="entry name" value="Homeodomain-like"/>
    <property type="match status" value="1"/>
</dbReference>
<feature type="domain" description="HTH araC/xylS-type" evidence="4">
    <location>
        <begin position="144"/>
        <end position="241"/>
    </location>
</feature>
<sequence>MTGFLLTTVRFDVPRLHTWTDSTHHHDELIWATSGMVTVRTPEGVWDCPGNRGIWVPHGVPHSIDAAADTSLQATFFAPAATGLPAGVAVVDLLPAVRELLLLNADRGMPEDTRRRLQQLVVDLLVPVPDTVVDLRMPASPRMSAVARRILSRLDAAETTADWAALAGLPERELVREFSEETGLSPARWRIRARVRASLPLLRSGVPVAATARRLGYRSAGTFAEQFRQIIGRTPGAFSRDRDQ</sequence>
<keyword evidence="3" id="KW-0804">Transcription</keyword>
<dbReference type="SUPFAM" id="SSF46689">
    <property type="entry name" value="Homeodomain-like"/>
    <property type="match status" value="1"/>
</dbReference>
<protein>
    <submittedName>
        <fullName evidence="5">AraC-family transcription regulator of iron proteins</fullName>
    </submittedName>
</protein>
<reference evidence="5 6" key="1">
    <citation type="journal article" date="2011" name="BMC Genomics">
        <title>Complete genome sequence of Corynebacterium variabile DSM 44702 isolated from the surface of smear-ripened cheeses and insights into cheese ripening and flavor generation.</title>
        <authorList>
            <person name="Schroeder J."/>
            <person name="Maus I."/>
            <person name="Trost E."/>
            <person name="Tauch A."/>
        </authorList>
    </citation>
    <scope>NUCLEOTIDE SEQUENCE [LARGE SCALE GENOMIC DNA]</scope>
    <source>
        <strain evidence="6">DSM 44702 / JCM 12073 / NCIMB 30131</strain>
    </source>
</reference>
<dbReference type="eggNOG" id="COG2207">
    <property type="taxonomic scope" value="Bacteria"/>
</dbReference>
<dbReference type="EMBL" id="CP002917">
    <property type="protein sequence ID" value="AEK38152.1"/>
    <property type="molecule type" value="Genomic_DNA"/>
</dbReference>
<dbReference type="SMART" id="SM00342">
    <property type="entry name" value="HTH_ARAC"/>
    <property type="match status" value="1"/>
</dbReference>
<evidence type="ECO:0000256" key="1">
    <source>
        <dbReference type="ARBA" id="ARBA00023015"/>
    </source>
</evidence>
<evidence type="ECO:0000256" key="2">
    <source>
        <dbReference type="ARBA" id="ARBA00023125"/>
    </source>
</evidence>
<dbReference type="GO" id="GO:0003700">
    <property type="term" value="F:DNA-binding transcription factor activity"/>
    <property type="evidence" value="ECO:0007669"/>
    <property type="project" value="InterPro"/>
</dbReference>
<organism evidence="5 6">
    <name type="scientific">Corynebacterium variabile (strain DSM 44702 / CIP 107183 / JCM 12073 / NCIMB 30131)</name>
    <name type="common">Corynebacterium mooreparkense</name>
    <dbReference type="NCBI Taxonomy" id="858619"/>
    <lineage>
        <taxon>Bacteria</taxon>
        <taxon>Bacillati</taxon>
        <taxon>Actinomycetota</taxon>
        <taxon>Actinomycetes</taxon>
        <taxon>Mycobacteriales</taxon>
        <taxon>Corynebacteriaceae</taxon>
        <taxon>Corynebacterium</taxon>
    </lineage>
</organism>
<dbReference type="InterPro" id="IPR018062">
    <property type="entry name" value="HTH_AraC-typ_CS"/>
</dbReference>
<dbReference type="Pfam" id="PF12833">
    <property type="entry name" value="HTH_18"/>
    <property type="match status" value="1"/>
</dbReference>
<dbReference type="PANTHER" id="PTHR11019:SF199">
    <property type="entry name" value="HTH-TYPE TRANSCRIPTIONAL REGULATOR NIMR"/>
    <property type="match status" value="1"/>
</dbReference>
<dbReference type="InterPro" id="IPR014710">
    <property type="entry name" value="RmlC-like_jellyroll"/>
</dbReference>
<evidence type="ECO:0000313" key="5">
    <source>
        <dbReference type="EMBL" id="AEK38152.1"/>
    </source>
</evidence>
<dbReference type="InterPro" id="IPR018060">
    <property type="entry name" value="HTH_AraC"/>
</dbReference>
<evidence type="ECO:0000259" key="4">
    <source>
        <dbReference type="PROSITE" id="PS01124"/>
    </source>
</evidence>
<name>G0HGB3_CORVD</name>
<evidence type="ECO:0000313" key="6">
    <source>
        <dbReference type="Proteomes" id="UP000006659"/>
    </source>
</evidence>
<gene>
    <name evidence="5" type="primary">siuR1</name>
    <name evidence="5" type="ordered locus">CVAR_2813</name>
</gene>
<dbReference type="SUPFAM" id="SSF51182">
    <property type="entry name" value="RmlC-like cupins"/>
    <property type="match status" value="1"/>
</dbReference>
<accession>G0HGB3</accession>
<evidence type="ECO:0000256" key="3">
    <source>
        <dbReference type="ARBA" id="ARBA00023163"/>
    </source>
</evidence>
<keyword evidence="2" id="KW-0238">DNA-binding</keyword>
<dbReference type="InterPro" id="IPR009057">
    <property type="entry name" value="Homeodomain-like_sf"/>
</dbReference>
<dbReference type="Proteomes" id="UP000006659">
    <property type="component" value="Chromosome"/>
</dbReference>
<dbReference type="KEGG" id="cva:CVAR_2813"/>